<dbReference type="EMBL" id="CAXDID020000060">
    <property type="protein sequence ID" value="CAL6010120.1"/>
    <property type="molecule type" value="Genomic_DNA"/>
</dbReference>
<reference evidence="3 4" key="2">
    <citation type="submission" date="2024-07" db="EMBL/GenBank/DDBJ databases">
        <authorList>
            <person name="Akdeniz Z."/>
        </authorList>
    </citation>
    <scope>NUCLEOTIDE SEQUENCE [LARGE SCALE GENOMIC DNA]</scope>
</reference>
<dbReference type="Proteomes" id="UP001642409">
    <property type="component" value="Unassembled WGS sequence"/>
</dbReference>
<proteinExistence type="predicted"/>
<feature type="transmembrane region" description="Helical" evidence="1">
    <location>
        <begin position="227"/>
        <end position="253"/>
    </location>
</feature>
<keyword evidence="1" id="KW-0472">Membrane</keyword>
<organism evidence="2">
    <name type="scientific">Hexamita inflata</name>
    <dbReference type="NCBI Taxonomy" id="28002"/>
    <lineage>
        <taxon>Eukaryota</taxon>
        <taxon>Metamonada</taxon>
        <taxon>Diplomonadida</taxon>
        <taxon>Hexamitidae</taxon>
        <taxon>Hexamitinae</taxon>
        <taxon>Hexamita</taxon>
    </lineage>
</organism>
<feature type="transmembrane region" description="Helical" evidence="1">
    <location>
        <begin position="12"/>
        <end position="35"/>
    </location>
</feature>
<comment type="caution">
    <text evidence="2">The sequence shown here is derived from an EMBL/GenBank/DDBJ whole genome shotgun (WGS) entry which is preliminary data.</text>
</comment>
<dbReference type="AlphaFoldDB" id="A0AA86RC80"/>
<protein>
    <submittedName>
        <fullName evidence="3">Hypothetical_protein</fullName>
    </submittedName>
</protein>
<keyword evidence="4" id="KW-1185">Reference proteome</keyword>
<evidence type="ECO:0000313" key="2">
    <source>
        <dbReference type="EMBL" id="CAI9970308.1"/>
    </source>
</evidence>
<accession>A0AA86RC80</accession>
<dbReference type="EMBL" id="CATOUU010001068">
    <property type="protein sequence ID" value="CAI9970308.1"/>
    <property type="molecule type" value="Genomic_DNA"/>
</dbReference>
<gene>
    <name evidence="3" type="ORF">HINF_LOCUS21936</name>
    <name evidence="2" type="ORF">HINF_LOCUS57953</name>
</gene>
<keyword evidence="1" id="KW-0812">Transmembrane</keyword>
<name>A0AA86RC80_9EUKA</name>
<sequence length="265" mass="30621">MQSQNDYYCIRFFNAFTFYITFITTVLCTTFAILLNNKAVQPIQNIPLFDNSSIKSFLEPAQISSQLVFPTKYLRVNPAWIYIPDHSNTDFYMCDPSKIDFKKIESSTKNISQRLTTDYFTVKYNGIGSFCIIQNTSQVITYKASRQPYQPAEHKVCYDHLDEDLIVTAPDKINFEINYMTYNRDLCVPVKKNRPDTDHYIIGFSGNTNEQINFNIKYRQDQHLNEYYVLMGFAITAGVVFGGSIVGVIWASIKFGSKQAFLFIK</sequence>
<evidence type="ECO:0000313" key="4">
    <source>
        <dbReference type="Proteomes" id="UP001642409"/>
    </source>
</evidence>
<evidence type="ECO:0000313" key="3">
    <source>
        <dbReference type="EMBL" id="CAL6010120.1"/>
    </source>
</evidence>
<keyword evidence="1" id="KW-1133">Transmembrane helix</keyword>
<evidence type="ECO:0000256" key="1">
    <source>
        <dbReference type="SAM" id="Phobius"/>
    </source>
</evidence>
<reference evidence="2" key="1">
    <citation type="submission" date="2023-06" db="EMBL/GenBank/DDBJ databases">
        <authorList>
            <person name="Kurt Z."/>
        </authorList>
    </citation>
    <scope>NUCLEOTIDE SEQUENCE</scope>
</reference>